<keyword evidence="5 6" id="KW-0472">Membrane</keyword>
<feature type="domain" description="Major facilitator superfamily (MFS) profile" evidence="7">
    <location>
        <begin position="35"/>
        <end position="427"/>
    </location>
</feature>
<comment type="caution">
    <text evidence="9">The sequence shown here is derived from an EMBL/GenBank/DDBJ whole genome shotgun (WGS) entry which is preliminary data.</text>
</comment>
<proteinExistence type="predicted"/>
<evidence type="ECO:0000313" key="10">
    <source>
        <dbReference type="Proteomes" id="UP000286734"/>
    </source>
</evidence>
<dbReference type="GO" id="GO:0005886">
    <property type="term" value="C:plasma membrane"/>
    <property type="evidence" value="ECO:0007669"/>
    <property type="project" value="UniProtKB-SubCell"/>
</dbReference>
<feature type="transmembrane region" description="Helical" evidence="6">
    <location>
        <begin position="101"/>
        <end position="118"/>
    </location>
</feature>
<evidence type="ECO:0000256" key="6">
    <source>
        <dbReference type="SAM" id="Phobius"/>
    </source>
</evidence>
<evidence type="ECO:0000313" key="11">
    <source>
        <dbReference type="Proteomes" id="UP000288082"/>
    </source>
</evidence>
<dbReference type="Gene3D" id="1.20.1250.20">
    <property type="entry name" value="MFS general substrate transporter like domains"/>
    <property type="match status" value="1"/>
</dbReference>
<feature type="transmembrane region" description="Helical" evidence="6">
    <location>
        <begin position="69"/>
        <end position="89"/>
    </location>
</feature>
<reference evidence="10 11" key="1">
    <citation type="journal article" date="2019" name="Extremophiles">
        <title>Biogeography of thermophiles and predominance of Thermus scotoductus in domestic water heaters.</title>
        <authorList>
            <person name="Wilpiszeski R.L."/>
            <person name="Zhang Z."/>
            <person name="House C.H."/>
        </authorList>
    </citation>
    <scope>NUCLEOTIDE SEQUENCE [LARGE SCALE GENOMIC DNA]</scope>
    <source>
        <strain evidence="9 10">34_S34</strain>
        <strain evidence="8 11">38_S38</strain>
    </source>
</reference>
<dbReference type="InterPro" id="IPR036259">
    <property type="entry name" value="MFS_trans_sf"/>
</dbReference>
<dbReference type="GO" id="GO:0022857">
    <property type="term" value="F:transmembrane transporter activity"/>
    <property type="evidence" value="ECO:0007669"/>
    <property type="project" value="InterPro"/>
</dbReference>
<keyword evidence="4 6" id="KW-1133">Transmembrane helix</keyword>
<feature type="transmembrane region" description="Helical" evidence="6">
    <location>
        <begin position="375"/>
        <end position="395"/>
    </location>
</feature>
<dbReference type="InterPro" id="IPR020846">
    <property type="entry name" value="MFS_dom"/>
</dbReference>
<evidence type="ECO:0000259" key="7">
    <source>
        <dbReference type="PROSITE" id="PS50850"/>
    </source>
</evidence>
<comment type="subcellular location">
    <subcellularLocation>
        <location evidence="1">Cell membrane</location>
        <topology evidence="1">Multi-pass membrane protein</topology>
    </subcellularLocation>
</comment>
<evidence type="ECO:0000256" key="5">
    <source>
        <dbReference type="ARBA" id="ARBA00023136"/>
    </source>
</evidence>
<feature type="transmembrane region" description="Helical" evidence="6">
    <location>
        <begin position="156"/>
        <end position="179"/>
    </location>
</feature>
<feature type="transmembrane region" description="Helical" evidence="6">
    <location>
        <begin position="252"/>
        <end position="281"/>
    </location>
</feature>
<evidence type="ECO:0000313" key="8">
    <source>
        <dbReference type="EMBL" id="RTH02870.1"/>
    </source>
</evidence>
<feature type="transmembrane region" description="Helical" evidence="6">
    <location>
        <begin position="293"/>
        <end position="314"/>
    </location>
</feature>
<feature type="transmembrane region" description="Helical" evidence="6">
    <location>
        <begin position="185"/>
        <end position="208"/>
    </location>
</feature>
<dbReference type="InterPro" id="IPR050189">
    <property type="entry name" value="MFS_Efflux_Transporters"/>
</dbReference>
<evidence type="ECO:0000256" key="2">
    <source>
        <dbReference type="ARBA" id="ARBA00022475"/>
    </source>
</evidence>
<evidence type="ECO:0000256" key="3">
    <source>
        <dbReference type="ARBA" id="ARBA00022692"/>
    </source>
</evidence>
<dbReference type="PROSITE" id="PS50850">
    <property type="entry name" value="MFS"/>
    <property type="match status" value="1"/>
</dbReference>
<dbReference type="InterPro" id="IPR011701">
    <property type="entry name" value="MFS"/>
</dbReference>
<dbReference type="Proteomes" id="UP000288082">
    <property type="component" value="Unassembled WGS sequence"/>
</dbReference>
<feature type="transmembrane region" description="Helical" evidence="6">
    <location>
        <begin position="401"/>
        <end position="422"/>
    </location>
</feature>
<protein>
    <submittedName>
        <fullName evidence="9">MFS transporter</fullName>
    </submittedName>
</protein>
<dbReference type="EMBL" id="PELP01000088">
    <property type="protein sequence ID" value="RTH06079.1"/>
    <property type="molecule type" value="Genomic_DNA"/>
</dbReference>
<dbReference type="PANTHER" id="PTHR43124:SF3">
    <property type="entry name" value="CHLORAMPHENICOL EFFLUX PUMP RV0191"/>
    <property type="match status" value="1"/>
</dbReference>
<accession>A0A430REY3</accession>
<dbReference type="EMBL" id="PELM01000177">
    <property type="protein sequence ID" value="RTH02870.1"/>
    <property type="molecule type" value="Genomic_DNA"/>
</dbReference>
<evidence type="ECO:0000313" key="9">
    <source>
        <dbReference type="EMBL" id="RTH06079.1"/>
    </source>
</evidence>
<dbReference type="PANTHER" id="PTHR43124">
    <property type="entry name" value="PURINE EFFLUX PUMP PBUE"/>
    <property type="match status" value="1"/>
</dbReference>
<name>A0A430REY3_THESC</name>
<keyword evidence="3 6" id="KW-0812">Transmembrane</keyword>
<sequence length="433" mass="43410">MAGDLAFRPGLGGGPPPSGLLAFLAAGAVGRLGARLLPYALGYALSYLLRSANAVLADPLARDLGLSPAALGGLTASFYLAFALGQLPLGGLLDRYGPRRVLFPLLLVAGLGSLLFALGRGFTLLLVGRGLMGAGVALALVGAIRAYQLHSPQRMGALSGFTVALGGLGGLLATSPLAYAGENLGWRGAFLLLALLAMALALLGLGVAPRDPLAGEDRLGRGPRGGPAGMASRAFQGKGSLRRGAGSWRGNGVVAAMGLVAFAYIGGFFAVQSLWAGAYAYEMGLEGSWVGRWLLVLNAASIGGGVLAGVLAGLLGTGRSLGMGVALFSLGLVLWALGAPLPLAYALVGLGGGFNAMVLAQTASLAADSAGRAMALVNVTGVSGIFAIQTSFGLAVERVGYPVALLGLALFQGLALVGAMRIHREALGRGSRP</sequence>
<dbReference type="SUPFAM" id="SSF103473">
    <property type="entry name" value="MFS general substrate transporter"/>
    <property type="match status" value="1"/>
</dbReference>
<evidence type="ECO:0000256" key="4">
    <source>
        <dbReference type="ARBA" id="ARBA00022989"/>
    </source>
</evidence>
<dbReference type="AlphaFoldDB" id="A0A430REY3"/>
<keyword evidence="2" id="KW-1003">Cell membrane</keyword>
<evidence type="ECO:0000256" key="1">
    <source>
        <dbReference type="ARBA" id="ARBA00004651"/>
    </source>
</evidence>
<gene>
    <name evidence="9" type="ORF">CSW47_03995</name>
    <name evidence="8" type="ORF">CSW50_06440</name>
</gene>
<feature type="transmembrane region" description="Helical" evidence="6">
    <location>
        <begin position="343"/>
        <end position="363"/>
    </location>
</feature>
<dbReference type="Proteomes" id="UP000286734">
    <property type="component" value="Unassembled WGS sequence"/>
</dbReference>
<feature type="transmembrane region" description="Helical" evidence="6">
    <location>
        <begin position="20"/>
        <end position="49"/>
    </location>
</feature>
<dbReference type="Pfam" id="PF07690">
    <property type="entry name" value="MFS_1"/>
    <property type="match status" value="1"/>
</dbReference>
<organism evidence="9 10">
    <name type="scientific">Thermus scotoductus</name>
    <dbReference type="NCBI Taxonomy" id="37636"/>
    <lineage>
        <taxon>Bacteria</taxon>
        <taxon>Thermotogati</taxon>
        <taxon>Deinococcota</taxon>
        <taxon>Deinococci</taxon>
        <taxon>Thermales</taxon>
        <taxon>Thermaceae</taxon>
        <taxon>Thermus</taxon>
    </lineage>
</organism>
<feature type="transmembrane region" description="Helical" evidence="6">
    <location>
        <begin position="124"/>
        <end position="144"/>
    </location>
</feature>